<dbReference type="OrthoDB" id="673991at2"/>
<dbReference type="Proteomes" id="UP000190897">
    <property type="component" value="Unassembled WGS sequence"/>
</dbReference>
<organism evidence="2 3">
    <name type="scientific">Dyadobacter psychrophilus</name>
    <dbReference type="NCBI Taxonomy" id="651661"/>
    <lineage>
        <taxon>Bacteria</taxon>
        <taxon>Pseudomonadati</taxon>
        <taxon>Bacteroidota</taxon>
        <taxon>Cytophagia</taxon>
        <taxon>Cytophagales</taxon>
        <taxon>Spirosomataceae</taxon>
        <taxon>Dyadobacter</taxon>
    </lineage>
</organism>
<reference evidence="3" key="1">
    <citation type="submission" date="2017-02" db="EMBL/GenBank/DDBJ databases">
        <authorList>
            <person name="Varghese N."/>
            <person name="Submissions S."/>
        </authorList>
    </citation>
    <scope>NUCLEOTIDE SEQUENCE [LARGE SCALE GENOMIC DNA]</scope>
    <source>
        <strain evidence="3">DSM 22270</strain>
    </source>
</reference>
<proteinExistence type="predicted"/>
<accession>A0A1T5BE77</accession>
<gene>
    <name evidence="2" type="ORF">SAMN05660293_00283</name>
</gene>
<feature type="transmembrane region" description="Helical" evidence="1">
    <location>
        <begin position="67"/>
        <end position="92"/>
    </location>
</feature>
<dbReference type="EMBL" id="FUZA01000001">
    <property type="protein sequence ID" value="SKB45591.1"/>
    <property type="molecule type" value="Genomic_DNA"/>
</dbReference>
<evidence type="ECO:0000313" key="2">
    <source>
        <dbReference type="EMBL" id="SKB45591.1"/>
    </source>
</evidence>
<keyword evidence="1" id="KW-0812">Transmembrane</keyword>
<name>A0A1T5BE77_9BACT</name>
<evidence type="ECO:0000313" key="3">
    <source>
        <dbReference type="Proteomes" id="UP000190897"/>
    </source>
</evidence>
<keyword evidence="1" id="KW-1133">Transmembrane helix</keyword>
<feature type="transmembrane region" description="Helical" evidence="1">
    <location>
        <begin position="99"/>
        <end position="123"/>
    </location>
</feature>
<evidence type="ECO:0008006" key="4">
    <source>
        <dbReference type="Google" id="ProtNLM"/>
    </source>
</evidence>
<dbReference type="RefSeq" id="WP_082212888.1">
    <property type="nucleotide sequence ID" value="NZ_FUZA01000001.1"/>
</dbReference>
<keyword evidence="1" id="KW-0472">Membrane</keyword>
<sequence length="161" mass="17804">MNDQILPKAEWLAVIAASGIIGTAVMTLVMYGMTFITDKVMKVTKILGTMITCQTTDDRGLSESKTAIFTGIVAHYIIGIGFVLCYHILWFLGVGHPDFLNGLILGFASGILAVIFWSTFFAVHPFPPDVDLKSYLLTLFLAHFVFALTAVWAYVFFAERL</sequence>
<dbReference type="AlphaFoldDB" id="A0A1T5BE77"/>
<feature type="transmembrane region" description="Helical" evidence="1">
    <location>
        <begin position="12"/>
        <end position="33"/>
    </location>
</feature>
<feature type="transmembrane region" description="Helical" evidence="1">
    <location>
        <begin position="135"/>
        <end position="157"/>
    </location>
</feature>
<evidence type="ECO:0000256" key="1">
    <source>
        <dbReference type="SAM" id="Phobius"/>
    </source>
</evidence>
<dbReference type="STRING" id="651661.SAMN05660293_00283"/>
<protein>
    <recommendedName>
        <fullName evidence="4">DUF2938 domain-containing protein</fullName>
    </recommendedName>
</protein>
<keyword evidence="3" id="KW-1185">Reference proteome</keyword>